<dbReference type="GO" id="GO:0004657">
    <property type="term" value="F:proline dehydrogenase activity"/>
    <property type="evidence" value="ECO:0007669"/>
    <property type="project" value="InterPro"/>
</dbReference>
<comment type="caution">
    <text evidence="4">The sequence shown here is derived from an EMBL/GenBank/DDBJ whole genome shotgun (WGS) entry which is preliminary data.</text>
</comment>
<name>A0A2V3HWZ4_9ARCH</name>
<proteinExistence type="predicted"/>
<dbReference type="Proteomes" id="UP000248161">
    <property type="component" value="Unassembled WGS sequence"/>
</dbReference>
<evidence type="ECO:0000313" key="5">
    <source>
        <dbReference type="Proteomes" id="UP000248161"/>
    </source>
</evidence>
<accession>A0A2V3HWZ4</accession>
<evidence type="ECO:0000259" key="3">
    <source>
        <dbReference type="Pfam" id="PF01619"/>
    </source>
</evidence>
<dbReference type="Pfam" id="PF01619">
    <property type="entry name" value="Pro_dh"/>
    <property type="match status" value="1"/>
</dbReference>
<dbReference type="EMBL" id="PSPG01000002">
    <property type="protein sequence ID" value="PXF22261.1"/>
    <property type="molecule type" value="Genomic_DNA"/>
</dbReference>
<evidence type="ECO:0000313" key="4">
    <source>
        <dbReference type="EMBL" id="PXF22261.1"/>
    </source>
</evidence>
<feature type="region of interest" description="Disordered" evidence="2">
    <location>
        <begin position="236"/>
        <end position="257"/>
    </location>
</feature>
<evidence type="ECO:0000256" key="2">
    <source>
        <dbReference type="SAM" id="MobiDB-lite"/>
    </source>
</evidence>
<dbReference type="InterPro" id="IPR002872">
    <property type="entry name" value="Proline_DH_dom"/>
</dbReference>
<reference evidence="4 5" key="1">
    <citation type="journal article" date="2015" name="Nat. Commun.">
        <title>Genomic and transcriptomic evidence for scavenging of diverse organic compounds by widespread deep-sea archaea.</title>
        <authorList>
            <person name="Li M."/>
            <person name="Baker B.J."/>
            <person name="Anantharaman K."/>
            <person name="Jain S."/>
            <person name="Breier J.A."/>
            <person name="Dick G.J."/>
        </authorList>
    </citation>
    <scope>NUCLEOTIDE SEQUENCE [LARGE SCALE GENOMIC DNA]</scope>
    <source>
        <strain evidence="4">Cayman_51_deep</strain>
    </source>
</reference>
<gene>
    <name evidence="4" type="ORF">CXX69_01400</name>
</gene>
<keyword evidence="1" id="KW-0560">Oxidoreductase</keyword>
<feature type="domain" description="Proline dehydrogenase" evidence="3">
    <location>
        <begin position="45"/>
        <end position="314"/>
    </location>
</feature>
<dbReference type="GO" id="GO:0006562">
    <property type="term" value="P:L-proline catabolic process"/>
    <property type="evidence" value="ECO:0007669"/>
    <property type="project" value="InterPro"/>
</dbReference>
<dbReference type="SUPFAM" id="SSF51730">
    <property type="entry name" value="FAD-linked oxidoreductase"/>
    <property type="match status" value="1"/>
</dbReference>
<protein>
    <recommendedName>
        <fullName evidence="3">Proline dehydrogenase domain-containing protein</fullName>
    </recommendedName>
</protein>
<dbReference type="PANTHER" id="PTHR13914">
    <property type="entry name" value="PROLINE OXIDASE"/>
    <property type="match status" value="1"/>
</dbReference>
<sequence length="325" mass="36072">MGLFGRVIVGMMPFTPRFIINWVAKRYVAGPDLDSAIRLMSVMSAEDACFTVDVLGEEIATLDESQFFIDEYSRLIDAIADSGLDANLSIKPTAFGLLIDDSVAHANIERLLHKAARHDIFVRLDMEDHRVTKGTIDVALAMHEKGLTNIGVVLQGRLFRTSSDISEISEATGTATDFRICKGIYLEPSDIAHSDYRAIVDATNKAIDLMLDSGAYTAIASHDTPVIEHSLSALESRGMGPGKADPRHETEVTRSADKGPGYEFQFLLGVRGDVRRRLAGEGHITRVYVPYGTKWYEYSMRRLRENPEVASHVAKALLMPWTNRR</sequence>
<feature type="compositionally biased region" description="Basic and acidic residues" evidence="2">
    <location>
        <begin position="244"/>
        <end position="257"/>
    </location>
</feature>
<dbReference type="Gene3D" id="3.20.20.220">
    <property type="match status" value="1"/>
</dbReference>
<dbReference type="InterPro" id="IPR029041">
    <property type="entry name" value="FAD-linked_oxidoreductase-like"/>
</dbReference>
<dbReference type="InterPro" id="IPR015659">
    <property type="entry name" value="Proline_oxidase"/>
</dbReference>
<evidence type="ECO:0000256" key="1">
    <source>
        <dbReference type="ARBA" id="ARBA00023002"/>
    </source>
</evidence>
<organism evidence="4 5">
    <name type="scientific">Candidatus Thalassarchaeum betae</name>
    <dbReference type="NCBI Taxonomy" id="2599289"/>
    <lineage>
        <taxon>Archaea</taxon>
        <taxon>Methanobacteriati</taxon>
        <taxon>Thermoplasmatota</taxon>
        <taxon>Candidatus Poseidoniia</taxon>
        <taxon>Candidatus Poseidoniales</taxon>
        <taxon>Candidatus Thalassarchaeaceae</taxon>
        <taxon>Candidatus Thalassarchaeum</taxon>
    </lineage>
</organism>
<dbReference type="PANTHER" id="PTHR13914:SF0">
    <property type="entry name" value="PROLINE DEHYDROGENASE 1, MITOCHONDRIAL"/>
    <property type="match status" value="1"/>
</dbReference>
<dbReference type="AlphaFoldDB" id="A0A2V3HWZ4"/>